<accession>A0A2M6P178</accession>
<proteinExistence type="inferred from homology"/>
<dbReference type="InterPro" id="IPR004532">
    <property type="entry name" value="Phe-tRNA-ligase_IIc_bsu_bact"/>
</dbReference>
<reference evidence="22" key="1">
    <citation type="submission" date="2017-09" db="EMBL/GenBank/DDBJ databases">
        <title>Depth-based differentiation of microbial function through sediment-hosted aquifers and enrichment of novel symbionts in the deep terrestrial subsurface.</title>
        <authorList>
            <person name="Probst A.J."/>
            <person name="Ladd B."/>
            <person name="Jarett J.K."/>
            <person name="Geller-Mcgrath D.E."/>
            <person name="Sieber C.M.K."/>
            <person name="Emerson J.B."/>
            <person name="Anantharaman K."/>
            <person name="Thomas B.C."/>
            <person name="Malmstrom R."/>
            <person name="Stieglmeier M."/>
            <person name="Klingl A."/>
            <person name="Woyke T."/>
            <person name="Ryan C.M."/>
            <person name="Banfield J.F."/>
        </authorList>
    </citation>
    <scope>NUCLEOTIDE SEQUENCE [LARGE SCALE GENOMIC DNA]</scope>
</reference>
<evidence type="ECO:0000256" key="14">
    <source>
        <dbReference type="ARBA" id="ARBA00022884"/>
    </source>
</evidence>
<evidence type="ECO:0000256" key="8">
    <source>
        <dbReference type="ARBA" id="ARBA00022555"/>
    </source>
</evidence>
<dbReference type="PANTHER" id="PTHR10947">
    <property type="entry name" value="PHENYLALANYL-TRNA SYNTHETASE BETA CHAIN AND LEUCINE-RICH REPEAT-CONTAINING PROTEIN 47"/>
    <property type="match status" value="1"/>
</dbReference>
<evidence type="ECO:0000256" key="17">
    <source>
        <dbReference type="ARBA" id="ARBA00033189"/>
    </source>
</evidence>
<evidence type="ECO:0000256" key="15">
    <source>
        <dbReference type="ARBA" id="ARBA00022917"/>
    </source>
</evidence>
<dbReference type="SUPFAM" id="SSF55681">
    <property type="entry name" value="Class II aaRS and biotin synthetases"/>
    <property type="match status" value="1"/>
</dbReference>
<keyword evidence="11" id="KW-0547">Nucleotide-binding</keyword>
<dbReference type="Gene3D" id="3.30.56.10">
    <property type="match status" value="1"/>
</dbReference>
<dbReference type="PANTHER" id="PTHR10947:SF0">
    <property type="entry name" value="PHENYLALANINE--TRNA LIGASE BETA SUBUNIT"/>
    <property type="match status" value="1"/>
</dbReference>
<keyword evidence="15" id="KW-0648">Protein biosynthesis</keyword>
<evidence type="ECO:0000256" key="12">
    <source>
        <dbReference type="ARBA" id="ARBA00022840"/>
    </source>
</evidence>
<evidence type="ECO:0000256" key="4">
    <source>
        <dbReference type="ARBA" id="ARBA00011209"/>
    </source>
</evidence>
<dbReference type="FunFam" id="3.30.70.380:FF:000001">
    <property type="entry name" value="Phenylalanine--tRNA ligase beta subunit"/>
    <property type="match status" value="1"/>
</dbReference>
<keyword evidence="16" id="KW-0030">Aminoacyl-tRNA synthetase</keyword>
<dbReference type="Pfam" id="PF03147">
    <property type="entry name" value="FDX-ACB"/>
    <property type="match status" value="1"/>
</dbReference>
<name>A0A2M6P178_9BACT</name>
<dbReference type="SUPFAM" id="SSF56037">
    <property type="entry name" value="PheT/TilS domain"/>
    <property type="match status" value="1"/>
</dbReference>
<dbReference type="CDD" id="cd00769">
    <property type="entry name" value="PheRS_beta_core"/>
    <property type="match status" value="1"/>
</dbReference>
<evidence type="ECO:0000256" key="5">
    <source>
        <dbReference type="ARBA" id="ARBA00012814"/>
    </source>
</evidence>
<keyword evidence="14" id="KW-0694">RNA-binding</keyword>
<dbReference type="GO" id="GO:0000287">
    <property type="term" value="F:magnesium ion binding"/>
    <property type="evidence" value="ECO:0007669"/>
    <property type="project" value="InterPro"/>
</dbReference>
<evidence type="ECO:0000313" key="21">
    <source>
        <dbReference type="EMBL" id="PIR77454.1"/>
    </source>
</evidence>
<dbReference type="EMBL" id="PFBW01000103">
    <property type="protein sequence ID" value="PIR77454.1"/>
    <property type="molecule type" value="Genomic_DNA"/>
</dbReference>
<evidence type="ECO:0000259" key="19">
    <source>
        <dbReference type="PROSITE" id="PS51447"/>
    </source>
</evidence>
<protein>
    <recommendedName>
        <fullName evidence="6">Phenylalanine--tRNA ligase beta subunit</fullName>
        <ecNumber evidence="5">6.1.1.20</ecNumber>
    </recommendedName>
    <alternativeName>
        <fullName evidence="17">Phenylalanyl-tRNA synthetase beta subunit</fullName>
    </alternativeName>
</protein>
<dbReference type="Pfam" id="PF03483">
    <property type="entry name" value="B3_4"/>
    <property type="match status" value="1"/>
</dbReference>
<dbReference type="HAMAP" id="MF_00283">
    <property type="entry name" value="Phe_tRNA_synth_beta1"/>
    <property type="match status" value="1"/>
</dbReference>
<dbReference type="Gene3D" id="3.30.70.380">
    <property type="entry name" value="Ferrodoxin-fold anticodon-binding domain"/>
    <property type="match status" value="1"/>
</dbReference>
<feature type="domain" description="B5" evidence="20">
    <location>
        <begin position="233"/>
        <end position="311"/>
    </location>
</feature>
<evidence type="ECO:0000256" key="9">
    <source>
        <dbReference type="ARBA" id="ARBA00022598"/>
    </source>
</evidence>
<organism evidence="21 22">
    <name type="scientific">Candidatus Magasanikbacteria bacterium CG10_big_fil_rev_8_21_14_0_10_38_6</name>
    <dbReference type="NCBI Taxonomy" id="1974647"/>
    <lineage>
        <taxon>Bacteria</taxon>
        <taxon>Candidatus Magasanikiibacteriota</taxon>
    </lineage>
</organism>
<dbReference type="InterPro" id="IPR005121">
    <property type="entry name" value="Fdx_antiC-bd"/>
</dbReference>
<keyword evidence="8" id="KW-0820">tRNA-binding</keyword>
<dbReference type="GO" id="GO:0009328">
    <property type="term" value="C:phenylalanine-tRNA ligase complex"/>
    <property type="evidence" value="ECO:0007669"/>
    <property type="project" value="TreeGrafter"/>
</dbReference>
<dbReference type="Proteomes" id="UP000228528">
    <property type="component" value="Unassembled WGS sequence"/>
</dbReference>
<keyword evidence="9 21" id="KW-0436">Ligase</keyword>
<dbReference type="EC" id="6.1.1.20" evidence="5"/>
<keyword evidence="10" id="KW-0479">Metal-binding</keyword>
<feature type="domain" description="FDX-ACB" evidence="19">
    <location>
        <begin position="539"/>
        <end position="631"/>
    </location>
</feature>
<dbReference type="Pfam" id="PF17759">
    <property type="entry name" value="tRNA_synthFbeta"/>
    <property type="match status" value="1"/>
</dbReference>
<keyword evidence="7" id="KW-0963">Cytoplasm</keyword>
<gene>
    <name evidence="21" type="primary">pheT</name>
    <name evidence="21" type="ORF">COU30_02335</name>
</gene>
<dbReference type="GO" id="GO:0005524">
    <property type="term" value="F:ATP binding"/>
    <property type="evidence" value="ECO:0007669"/>
    <property type="project" value="UniProtKB-KW"/>
</dbReference>
<comment type="similarity">
    <text evidence="3">Belongs to the phenylalanyl-tRNA synthetase beta subunit family. Type 1 subfamily.</text>
</comment>
<evidence type="ECO:0000256" key="16">
    <source>
        <dbReference type="ARBA" id="ARBA00023146"/>
    </source>
</evidence>
<evidence type="ECO:0000256" key="18">
    <source>
        <dbReference type="ARBA" id="ARBA00049255"/>
    </source>
</evidence>
<dbReference type="GO" id="GO:0004826">
    <property type="term" value="F:phenylalanine-tRNA ligase activity"/>
    <property type="evidence" value="ECO:0007669"/>
    <property type="project" value="UniProtKB-EC"/>
</dbReference>
<comment type="cofactor">
    <cofactor evidence="1">
        <name>Mg(2+)</name>
        <dbReference type="ChEBI" id="CHEBI:18420"/>
    </cofactor>
</comment>
<evidence type="ECO:0000256" key="2">
    <source>
        <dbReference type="ARBA" id="ARBA00004496"/>
    </source>
</evidence>
<dbReference type="FunFam" id="3.50.40.10:FF:000001">
    <property type="entry name" value="Phenylalanine--tRNA ligase beta subunit"/>
    <property type="match status" value="1"/>
</dbReference>
<dbReference type="GO" id="GO:0006432">
    <property type="term" value="P:phenylalanyl-tRNA aminoacylation"/>
    <property type="evidence" value="ECO:0007669"/>
    <property type="project" value="InterPro"/>
</dbReference>
<feature type="non-terminal residue" evidence="21">
    <location>
        <position position="1"/>
    </location>
</feature>
<dbReference type="InterPro" id="IPR045060">
    <property type="entry name" value="Phe-tRNA-ligase_IIc_bsu"/>
</dbReference>
<dbReference type="SUPFAM" id="SSF46955">
    <property type="entry name" value="Putative DNA-binding domain"/>
    <property type="match status" value="1"/>
</dbReference>
<dbReference type="InterPro" id="IPR041616">
    <property type="entry name" value="PheRS_beta_core"/>
</dbReference>
<dbReference type="Gene3D" id="3.30.930.10">
    <property type="entry name" value="Bira Bifunctional Protein, Domain 2"/>
    <property type="match status" value="1"/>
</dbReference>
<dbReference type="InterPro" id="IPR005147">
    <property type="entry name" value="tRNA_synthase_B5-dom"/>
</dbReference>
<dbReference type="GO" id="GO:0000049">
    <property type="term" value="F:tRNA binding"/>
    <property type="evidence" value="ECO:0007669"/>
    <property type="project" value="UniProtKB-KW"/>
</dbReference>
<comment type="subunit">
    <text evidence="4">Tetramer of two alpha and two beta subunits.</text>
</comment>
<dbReference type="InterPro" id="IPR036690">
    <property type="entry name" value="Fdx_antiC-bd_sf"/>
</dbReference>
<dbReference type="SMART" id="SM00874">
    <property type="entry name" value="B5"/>
    <property type="match status" value="1"/>
</dbReference>
<comment type="catalytic activity">
    <reaction evidence="18">
        <text>tRNA(Phe) + L-phenylalanine + ATP = L-phenylalanyl-tRNA(Phe) + AMP + diphosphate + H(+)</text>
        <dbReference type="Rhea" id="RHEA:19413"/>
        <dbReference type="Rhea" id="RHEA-COMP:9668"/>
        <dbReference type="Rhea" id="RHEA-COMP:9699"/>
        <dbReference type="ChEBI" id="CHEBI:15378"/>
        <dbReference type="ChEBI" id="CHEBI:30616"/>
        <dbReference type="ChEBI" id="CHEBI:33019"/>
        <dbReference type="ChEBI" id="CHEBI:58095"/>
        <dbReference type="ChEBI" id="CHEBI:78442"/>
        <dbReference type="ChEBI" id="CHEBI:78531"/>
        <dbReference type="ChEBI" id="CHEBI:456215"/>
        <dbReference type="EC" id="6.1.1.20"/>
    </reaction>
</comment>
<sequence>LWGHYGMARECAVMYGKVLKPYNPPAIIEGTQKTISVDIQAKELCPRASFIAIDNVHIEPSPAWLKERLTAVGLKPINNIVDVTNYLMYDLGQPMHAHDADKLSDGNIIIRRAKDGEQFITLDKKEMALTADMLVIADKNKAVALAGIMGGEESNIHDGTTNIILEAANFDAINIRKTAQAVGLRTDASTRFEKSLDPYMTEKALRRAVELILELCLDASVSSNFSDEFTEPTPPEPIHISLDSIQKKIGATDITAEFVTTTLQALGFTVSEKDKECSVGIPTWRATKDVAIPEDIVEEIARMYGFNNVSASLPSFPITPPPENTLRNTVNEIKKLLALEAGCTEVYNYSFISPEIIEKTGDNIDKYIELENPVAKDRPFLRRNLMSNMLENVEKNQHNYDIIRLFEIGKTFIIEEEGEYADNTCTTRLPKQDTHLAIAIAHKGDDTPFFAVSQVVHNLCQRLGIIPKIKNTKNQEHTFTHPGRTADLVVGKERIGYMSELHPSVQAALGLDERVAMCEININTLVSLLTEKTSYKPLDQFPAVERDLAIVVDTATTHKELVETISQVSPLITSVDLFDVYEGEHVEKGKKSMAYHLKYRSNKKTLEAKEVDDIHDKVVQMLGKKFGAELR</sequence>
<evidence type="ECO:0000256" key="13">
    <source>
        <dbReference type="ARBA" id="ARBA00022842"/>
    </source>
</evidence>
<dbReference type="SUPFAM" id="SSF54991">
    <property type="entry name" value="Anticodon-binding domain of PheRS"/>
    <property type="match status" value="1"/>
</dbReference>
<dbReference type="PROSITE" id="PS51483">
    <property type="entry name" value="B5"/>
    <property type="match status" value="1"/>
</dbReference>
<comment type="caution">
    <text evidence="21">The sequence shown here is derived from an EMBL/GenBank/DDBJ whole genome shotgun (WGS) entry which is preliminary data.</text>
</comment>
<evidence type="ECO:0000256" key="6">
    <source>
        <dbReference type="ARBA" id="ARBA00017032"/>
    </source>
</evidence>
<dbReference type="Gene3D" id="3.50.40.10">
    <property type="entry name" value="Phenylalanyl-trna Synthetase, Chain B, domain 3"/>
    <property type="match status" value="1"/>
</dbReference>
<dbReference type="InterPro" id="IPR009061">
    <property type="entry name" value="DNA-bd_dom_put_sf"/>
</dbReference>
<dbReference type="InterPro" id="IPR005146">
    <property type="entry name" value="B3/B4_tRNA-bd"/>
</dbReference>
<keyword evidence="13" id="KW-0460">Magnesium</keyword>
<evidence type="ECO:0000256" key="1">
    <source>
        <dbReference type="ARBA" id="ARBA00001946"/>
    </source>
</evidence>
<evidence type="ECO:0000256" key="3">
    <source>
        <dbReference type="ARBA" id="ARBA00008653"/>
    </source>
</evidence>
<keyword evidence="12" id="KW-0067">ATP-binding</keyword>
<evidence type="ECO:0000256" key="7">
    <source>
        <dbReference type="ARBA" id="ARBA00022490"/>
    </source>
</evidence>
<comment type="subcellular location">
    <subcellularLocation>
        <location evidence="2">Cytoplasm</location>
    </subcellularLocation>
</comment>
<evidence type="ECO:0000256" key="10">
    <source>
        <dbReference type="ARBA" id="ARBA00022723"/>
    </source>
</evidence>
<dbReference type="AlphaFoldDB" id="A0A2M6P178"/>
<dbReference type="SMART" id="SM00873">
    <property type="entry name" value="B3_4"/>
    <property type="match status" value="1"/>
</dbReference>
<dbReference type="InterPro" id="IPR045864">
    <property type="entry name" value="aa-tRNA-synth_II/BPL/LPL"/>
</dbReference>
<dbReference type="Pfam" id="PF03484">
    <property type="entry name" value="B5"/>
    <property type="match status" value="1"/>
</dbReference>
<evidence type="ECO:0000313" key="22">
    <source>
        <dbReference type="Proteomes" id="UP000228528"/>
    </source>
</evidence>
<evidence type="ECO:0000256" key="11">
    <source>
        <dbReference type="ARBA" id="ARBA00022741"/>
    </source>
</evidence>
<dbReference type="NCBIfam" id="TIGR00472">
    <property type="entry name" value="pheT_bact"/>
    <property type="match status" value="1"/>
</dbReference>
<dbReference type="SMART" id="SM00896">
    <property type="entry name" value="FDX-ACB"/>
    <property type="match status" value="1"/>
</dbReference>
<dbReference type="InterPro" id="IPR020825">
    <property type="entry name" value="Phe-tRNA_synthase-like_B3/B4"/>
</dbReference>
<dbReference type="PROSITE" id="PS51447">
    <property type="entry name" value="FDX_ACB"/>
    <property type="match status" value="1"/>
</dbReference>
<evidence type="ECO:0000259" key="20">
    <source>
        <dbReference type="PROSITE" id="PS51483"/>
    </source>
</evidence>